<dbReference type="FunCoup" id="G8XZM4">
    <property type="interactions" value="368"/>
</dbReference>
<dbReference type="SUPFAM" id="SSF88723">
    <property type="entry name" value="PIN domain-like"/>
    <property type="match status" value="1"/>
</dbReference>
<name>G8XZM4_PICSO</name>
<dbReference type="GO" id="GO:0046872">
    <property type="term" value="F:metal ion binding"/>
    <property type="evidence" value="ECO:0007669"/>
    <property type="project" value="UniProtKB-KW"/>
</dbReference>
<feature type="domain" description="XPG-I" evidence="15">
    <location>
        <begin position="138"/>
        <end position="209"/>
    </location>
</feature>
<reference evidence="17 18" key="1">
    <citation type="journal article" date="2012" name="G3 (Bethesda)">
        <title>Pichia sorbitophila, an interspecies yeast hybrid reveals early steps of genome resolution following polyploidization.</title>
        <authorList>
            <person name="Leh Louis V."/>
            <person name="Despons L."/>
            <person name="Friedrich A."/>
            <person name="Martin T."/>
            <person name="Durrens P."/>
            <person name="Casaregola S."/>
            <person name="Neuveglise C."/>
            <person name="Fairhead C."/>
            <person name="Marck C."/>
            <person name="Cruz J.A."/>
            <person name="Straub M.L."/>
            <person name="Kugler V."/>
            <person name="Sacerdot C."/>
            <person name="Uzunov Z."/>
            <person name="Thierry A."/>
            <person name="Weiss S."/>
            <person name="Bleykasten C."/>
            <person name="De Montigny J."/>
            <person name="Jacques N."/>
            <person name="Jung P."/>
            <person name="Lemaire M."/>
            <person name="Mallet S."/>
            <person name="Morel G."/>
            <person name="Richard G.F."/>
            <person name="Sarkar A."/>
            <person name="Savel G."/>
            <person name="Schacherer J."/>
            <person name="Seret M.L."/>
            <person name="Talla E."/>
            <person name="Samson G."/>
            <person name="Jubin C."/>
            <person name="Poulain J."/>
            <person name="Vacherie B."/>
            <person name="Barbe V."/>
            <person name="Pelletier E."/>
            <person name="Sherman D.J."/>
            <person name="Westhof E."/>
            <person name="Weissenbach J."/>
            <person name="Baret P.V."/>
            <person name="Wincker P."/>
            <person name="Gaillardin C."/>
            <person name="Dujon B."/>
            <person name="Souciet J.L."/>
        </authorList>
    </citation>
    <scope>NUCLEOTIDE SEQUENCE [LARGE SCALE GENOMIC DNA]</scope>
    <source>
        <strain evidence="18">ATCC MYA-4447 / BCRC 22081 / CBS 7064 / NBRC 10061 / NRRL Y-12695</strain>
    </source>
</reference>
<evidence type="ECO:0000256" key="14">
    <source>
        <dbReference type="SAM" id="MobiDB-lite"/>
    </source>
</evidence>
<evidence type="ECO:0000256" key="9">
    <source>
        <dbReference type="ARBA" id="ARBA00022842"/>
    </source>
</evidence>
<dbReference type="InterPro" id="IPR006085">
    <property type="entry name" value="XPG_DNA_repair_N"/>
</dbReference>
<keyword evidence="10" id="KW-0267">Excision nuclease</keyword>
<keyword evidence="13" id="KW-0539">Nucleus</keyword>
<dbReference type="InterPro" id="IPR006084">
    <property type="entry name" value="XPG/Rad2"/>
</dbReference>
<dbReference type="Pfam" id="PF00867">
    <property type="entry name" value="XPG_I"/>
    <property type="match status" value="1"/>
</dbReference>
<evidence type="ECO:0000259" key="16">
    <source>
        <dbReference type="SMART" id="SM00485"/>
    </source>
</evidence>
<dbReference type="InterPro" id="IPR006086">
    <property type="entry name" value="XPG-I_dom"/>
</dbReference>
<dbReference type="Pfam" id="PF00752">
    <property type="entry name" value="XPG_N"/>
    <property type="match status" value="1"/>
</dbReference>
<dbReference type="GO" id="GO:0017108">
    <property type="term" value="F:5'-flap endonuclease activity"/>
    <property type="evidence" value="ECO:0007669"/>
    <property type="project" value="TreeGrafter"/>
</dbReference>
<evidence type="ECO:0000256" key="2">
    <source>
        <dbReference type="ARBA" id="ARBA00004123"/>
    </source>
</evidence>
<dbReference type="Gene3D" id="3.40.50.1010">
    <property type="entry name" value="5'-nuclease"/>
    <property type="match status" value="1"/>
</dbReference>
<dbReference type="PANTHER" id="PTHR11081">
    <property type="entry name" value="FLAP ENDONUCLEASE FAMILY MEMBER"/>
    <property type="match status" value="1"/>
</dbReference>
<comment type="similarity">
    <text evidence="3">Belongs to the XPG/RAD2 endonuclease family. EXO1 subfamily.</text>
</comment>
<dbReference type="CDD" id="cd09908">
    <property type="entry name" value="H3TH_EXO1"/>
    <property type="match status" value="1"/>
</dbReference>
<feature type="compositionally biased region" description="Basic and acidic residues" evidence="14">
    <location>
        <begin position="511"/>
        <end position="528"/>
    </location>
</feature>
<keyword evidence="5" id="KW-0479">Metal-binding</keyword>
<dbReference type="InterPro" id="IPR036279">
    <property type="entry name" value="5-3_exonuclease_C_sf"/>
</dbReference>
<evidence type="ECO:0000256" key="8">
    <source>
        <dbReference type="ARBA" id="ARBA00022839"/>
    </source>
</evidence>
<feature type="domain" description="XPG N-terminal" evidence="16">
    <location>
        <begin position="1"/>
        <end position="99"/>
    </location>
</feature>
<evidence type="ECO:0000256" key="11">
    <source>
        <dbReference type="ARBA" id="ARBA00023125"/>
    </source>
</evidence>
<dbReference type="SUPFAM" id="SSF47807">
    <property type="entry name" value="5' to 3' exonuclease, C-terminal subdomain"/>
    <property type="match status" value="1"/>
</dbReference>
<feature type="compositionally biased region" description="Polar residues" evidence="14">
    <location>
        <begin position="481"/>
        <end position="492"/>
    </location>
</feature>
<dbReference type="GO" id="GO:0006281">
    <property type="term" value="P:DNA repair"/>
    <property type="evidence" value="ECO:0007669"/>
    <property type="project" value="UniProtKB-KW"/>
</dbReference>
<dbReference type="eggNOG" id="KOG2518">
    <property type="taxonomic scope" value="Eukaryota"/>
</dbReference>
<keyword evidence="9" id="KW-0460">Magnesium</keyword>
<evidence type="ECO:0000256" key="4">
    <source>
        <dbReference type="ARBA" id="ARBA00022722"/>
    </source>
</evidence>
<dbReference type="InterPro" id="IPR044752">
    <property type="entry name" value="PIN-like_EXO1"/>
</dbReference>
<proteinExistence type="inferred from homology"/>
<dbReference type="SMART" id="SM00485">
    <property type="entry name" value="XPGN"/>
    <property type="match status" value="1"/>
</dbReference>
<feature type="region of interest" description="Disordered" evidence="14">
    <location>
        <begin position="474"/>
        <end position="533"/>
    </location>
</feature>
<sequence length="636" mass="71055">MGVTGLLQHLKEIQEPTDLSKFKGKSLAVDTYGWLHRGLMSCAVELCEDIPTRKYITSVMKKVDMLRHFGVEPYLVFDGAHLPTKGETVKERMLKREEAKMKAEKFTSVGNRTAAWKEYMKAAAVTSEMAKSIMVELDARGVKYVVAPYEADPQMVYLEKIGLVDGILSEDSDLLIFGCNTLVTKLNDFGECIEICRKNFDKVKKVPGLASFTEEQLRIVAMLSGCDYTKGFPGIGLKTAFNLVRKHGSFEKVLHALRNDGKKVPDNIEDEVFKANLAFQFQKVFNPVSQTLETLNEYPTDLSVEYEILESCCGQTINEYIHAQICNGIVHPNTHDLLISREQKLTGFKSKSTGALPTSISNGNSASSLKTKSFESVTKNKEKTINSYFKVSKSPKANKINISEYKSDKDKPSTVTKSPLSRKVNKVMHLDKLNEKVSPSKKVSQFFVKDFQTAHQATDRQKTSPCAKFLKADPAGESDISENFSSPMQRNTNLDEKFEMPDSVEDTDNDNPEHETPTKRDNTPEKIVDISPTKSTNKLKTFALSLREKYSNDSTYISKKSTRTVTKRKVLAPKDPNMHIQPVSKTKSNDQKPHTVVENTGKITKPVPSVRTSNDKAATCTSINSRINLSSFAFGG</sequence>
<dbReference type="GO" id="GO:0035312">
    <property type="term" value="F:5'-3' DNA exonuclease activity"/>
    <property type="evidence" value="ECO:0007669"/>
    <property type="project" value="InterPro"/>
</dbReference>
<dbReference type="InParanoid" id="G8XZM4"/>
<evidence type="ECO:0000256" key="6">
    <source>
        <dbReference type="ARBA" id="ARBA00022763"/>
    </source>
</evidence>
<dbReference type="Gene3D" id="1.10.150.20">
    <property type="entry name" value="5' to 3' exonuclease, C-terminal subdomain"/>
    <property type="match status" value="1"/>
</dbReference>
<keyword evidence="4" id="KW-0540">Nuclease</keyword>
<evidence type="ECO:0000313" key="18">
    <source>
        <dbReference type="Proteomes" id="UP000005222"/>
    </source>
</evidence>
<dbReference type="FunFam" id="3.40.50.1010:FF:000002">
    <property type="entry name" value="Exonuclease 1, putative"/>
    <property type="match status" value="1"/>
</dbReference>
<dbReference type="PRINTS" id="PR00853">
    <property type="entry name" value="XPGRADSUPER"/>
</dbReference>
<gene>
    <name evidence="17" type="primary">Piso0_005672</name>
    <name evidence="17" type="ORF">GNLVRS01_PISO0N20055g</name>
</gene>
<organism evidence="17 18">
    <name type="scientific">Pichia sorbitophila (strain ATCC MYA-4447 / BCRC 22081 / CBS 7064 / NBRC 10061 / NRRL Y-12695)</name>
    <name type="common">Hybrid yeast</name>
    <dbReference type="NCBI Taxonomy" id="559304"/>
    <lineage>
        <taxon>Eukaryota</taxon>
        <taxon>Fungi</taxon>
        <taxon>Dikarya</taxon>
        <taxon>Ascomycota</taxon>
        <taxon>Saccharomycotina</taxon>
        <taxon>Pichiomycetes</taxon>
        <taxon>Debaryomycetaceae</taxon>
        <taxon>Millerozyma</taxon>
    </lineage>
</organism>
<dbReference type="InterPro" id="IPR008918">
    <property type="entry name" value="HhH2"/>
</dbReference>
<dbReference type="GO" id="GO:0003677">
    <property type="term" value="F:DNA binding"/>
    <property type="evidence" value="ECO:0007669"/>
    <property type="project" value="UniProtKB-KW"/>
</dbReference>
<evidence type="ECO:0000256" key="13">
    <source>
        <dbReference type="ARBA" id="ARBA00023242"/>
    </source>
</evidence>
<comment type="subcellular location">
    <subcellularLocation>
        <location evidence="2">Nucleus</location>
    </subcellularLocation>
</comment>
<evidence type="ECO:0000256" key="3">
    <source>
        <dbReference type="ARBA" id="ARBA00010563"/>
    </source>
</evidence>
<dbReference type="GO" id="GO:0005634">
    <property type="term" value="C:nucleus"/>
    <property type="evidence" value="ECO:0007669"/>
    <property type="project" value="UniProtKB-SubCell"/>
</dbReference>
<dbReference type="EMBL" id="FO082046">
    <property type="protein sequence ID" value="CCE87133.1"/>
    <property type="molecule type" value="Genomic_DNA"/>
</dbReference>
<dbReference type="HOGENOM" id="CLU_008978_5_0_1"/>
<evidence type="ECO:0000256" key="1">
    <source>
        <dbReference type="ARBA" id="ARBA00001946"/>
    </source>
</evidence>
<evidence type="ECO:0000256" key="12">
    <source>
        <dbReference type="ARBA" id="ARBA00023204"/>
    </source>
</evidence>
<protein>
    <submittedName>
        <fullName evidence="17">Piso0_005672 protein</fullName>
    </submittedName>
</protein>
<dbReference type="CDD" id="cd09857">
    <property type="entry name" value="PIN_EXO1"/>
    <property type="match status" value="1"/>
</dbReference>
<dbReference type="AlphaFoldDB" id="G8XZM4"/>
<keyword evidence="8" id="KW-0269">Exonuclease</keyword>
<keyword evidence="7" id="KW-0378">Hydrolase</keyword>
<dbReference type="SMART" id="SM00279">
    <property type="entry name" value="HhH2"/>
    <property type="match status" value="1"/>
</dbReference>
<dbReference type="OrthoDB" id="26491at2759"/>
<keyword evidence="11" id="KW-0238">DNA-binding</keyword>
<comment type="cofactor">
    <cofactor evidence="1">
        <name>Mg(2+)</name>
        <dbReference type="ChEBI" id="CHEBI:18420"/>
    </cofactor>
</comment>
<accession>G8XZM4</accession>
<dbReference type="InterPro" id="IPR029060">
    <property type="entry name" value="PIN-like_dom_sf"/>
</dbReference>
<evidence type="ECO:0000259" key="15">
    <source>
        <dbReference type="SMART" id="SM00484"/>
    </source>
</evidence>
<evidence type="ECO:0000256" key="5">
    <source>
        <dbReference type="ARBA" id="ARBA00022723"/>
    </source>
</evidence>
<evidence type="ECO:0000256" key="10">
    <source>
        <dbReference type="ARBA" id="ARBA00022881"/>
    </source>
</evidence>
<dbReference type="Proteomes" id="UP000005222">
    <property type="component" value="Chromosome N"/>
</dbReference>
<dbReference type="SMART" id="SM00484">
    <property type="entry name" value="XPGI"/>
    <property type="match status" value="1"/>
</dbReference>
<keyword evidence="12" id="KW-0234">DNA repair</keyword>
<dbReference type="InterPro" id="IPR037315">
    <property type="entry name" value="EXO1_H3TH"/>
</dbReference>
<evidence type="ECO:0000313" key="17">
    <source>
        <dbReference type="EMBL" id="CCE87133.1"/>
    </source>
</evidence>
<dbReference type="STRING" id="559304.G8XZM4"/>
<dbReference type="FunFam" id="1.10.150.20:FF:000011">
    <property type="entry name" value="exonuclease 1"/>
    <property type="match status" value="1"/>
</dbReference>
<keyword evidence="18" id="KW-1185">Reference proteome</keyword>
<evidence type="ECO:0000256" key="7">
    <source>
        <dbReference type="ARBA" id="ARBA00022801"/>
    </source>
</evidence>
<keyword evidence="6" id="KW-0227">DNA damage</keyword>
<dbReference type="PANTHER" id="PTHR11081:SF65">
    <property type="entry name" value="DNA DAMAGE-INDUCIBLE PROTEIN DIN7-RELATED"/>
    <property type="match status" value="1"/>
</dbReference>